<name>A0A3E3DX86_9FIRM</name>
<evidence type="ECO:0000259" key="1">
    <source>
        <dbReference type="Pfam" id="PF04545"/>
    </source>
</evidence>
<evidence type="ECO:0000313" key="2">
    <source>
        <dbReference type="EMBL" id="RGD73745.1"/>
    </source>
</evidence>
<comment type="caution">
    <text evidence="2">The sequence shown here is derived from an EMBL/GenBank/DDBJ whole genome shotgun (WGS) entry which is preliminary data.</text>
</comment>
<sequence length="98" mass="11685">MKTTNYKKTEKLLKEMVIYEKILEIREEENTRKLMDNINKAMECLTDLEKKIITDFYINNLTMYEISLEIQLTREYTSKVKTAAIRKMEHVLFGKDAA</sequence>
<proteinExistence type="predicted"/>
<dbReference type="InterPro" id="IPR013324">
    <property type="entry name" value="RNA_pol_sigma_r3/r4-like"/>
</dbReference>
<reference evidence="2 3" key="1">
    <citation type="submission" date="2018-08" db="EMBL/GenBank/DDBJ databases">
        <title>A genome reference for cultivated species of the human gut microbiota.</title>
        <authorList>
            <person name="Zou Y."/>
            <person name="Xue W."/>
            <person name="Luo G."/>
        </authorList>
    </citation>
    <scope>NUCLEOTIDE SEQUENCE [LARGE SCALE GENOMIC DNA]</scope>
    <source>
        <strain evidence="2 3">AM25-6</strain>
    </source>
</reference>
<dbReference type="Pfam" id="PF04545">
    <property type="entry name" value="Sigma70_r4"/>
    <property type="match status" value="1"/>
</dbReference>
<accession>A0A3E3DX86</accession>
<feature type="domain" description="RNA polymerase sigma-70 region 4" evidence="1">
    <location>
        <begin position="41"/>
        <end position="88"/>
    </location>
</feature>
<dbReference type="GeneID" id="97999954"/>
<gene>
    <name evidence="2" type="ORF">DW687_08150</name>
</gene>
<dbReference type="SUPFAM" id="SSF88659">
    <property type="entry name" value="Sigma3 and sigma4 domains of RNA polymerase sigma factors"/>
    <property type="match status" value="1"/>
</dbReference>
<dbReference type="AlphaFoldDB" id="A0A3E3DX86"/>
<dbReference type="EMBL" id="QUSM01000004">
    <property type="protein sequence ID" value="RGD73745.1"/>
    <property type="molecule type" value="Genomic_DNA"/>
</dbReference>
<dbReference type="Gene3D" id="1.20.140.160">
    <property type="match status" value="1"/>
</dbReference>
<dbReference type="GO" id="GO:0006352">
    <property type="term" value="P:DNA-templated transcription initiation"/>
    <property type="evidence" value="ECO:0007669"/>
    <property type="project" value="InterPro"/>
</dbReference>
<protein>
    <recommendedName>
        <fullName evidence="1">RNA polymerase sigma-70 region 4 domain-containing protein</fullName>
    </recommendedName>
</protein>
<dbReference type="Proteomes" id="UP000261212">
    <property type="component" value="Unassembled WGS sequence"/>
</dbReference>
<dbReference type="GO" id="GO:0003700">
    <property type="term" value="F:DNA-binding transcription factor activity"/>
    <property type="evidence" value="ECO:0007669"/>
    <property type="project" value="InterPro"/>
</dbReference>
<organism evidence="2 3">
    <name type="scientific">Anaerofustis stercorihominis</name>
    <dbReference type="NCBI Taxonomy" id="214853"/>
    <lineage>
        <taxon>Bacteria</taxon>
        <taxon>Bacillati</taxon>
        <taxon>Bacillota</taxon>
        <taxon>Clostridia</taxon>
        <taxon>Eubacteriales</taxon>
        <taxon>Eubacteriaceae</taxon>
        <taxon>Anaerofustis</taxon>
    </lineage>
</organism>
<dbReference type="RefSeq" id="WP_007049563.1">
    <property type="nucleotide sequence ID" value="NZ_CABKNJ010000003.1"/>
</dbReference>
<evidence type="ECO:0000313" key="3">
    <source>
        <dbReference type="Proteomes" id="UP000261212"/>
    </source>
</evidence>
<dbReference type="InterPro" id="IPR007630">
    <property type="entry name" value="RNA_pol_sigma70_r4"/>
</dbReference>